<gene>
    <name evidence="2" type="ORF">METZ01_LOCUS391127</name>
</gene>
<proteinExistence type="predicted"/>
<evidence type="ECO:0000259" key="1">
    <source>
        <dbReference type="Pfam" id="PF00929"/>
    </source>
</evidence>
<dbReference type="AlphaFoldDB" id="A0A382UVJ7"/>
<feature type="domain" description="Exonuclease" evidence="1">
    <location>
        <begin position="25"/>
        <end position="106"/>
    </location>
</feature>
<protein>
    <recommendedName>
        <fullName evidence="1">Exonuclease domain-containing protein</fullName>
    </recommendedName>
</protein>
<dbReference type="SUPFAM" id="SSF53098">
    <property type="entry name" value="Ribonuclease H-like"/>
    <property type="match status" value="1"/>
</dbReference>
<name>A0A382UVJ7_9ZZZZ</name>
<dbReference type="InterPro" id="IPR051274">
    <property type="entry name" value="3-5_Exoribonuclease"/>
</dbReference>
<dbReference type="InterPro" id="IPR036397">
    <property type="entry name" value="RNaseH_sf"/>
</dbReference>
<sequence length="108" mass="12854">MNHMHVENQDQLLSFKEIDKFEYLICLDSEWTCWENSLENRWSDPEYPPEVIQIALAIYDLNQDRILDEFVSYVSPTINPILSDYCKNLLLITQEIVDQARRFPEVSN</sequence>
<feature type="non-terminal residue" evidence="2">
    <location>
        <position position="108"/>
    </location>
</feature>
<accession>A0A382UVJ7</accession>
<dbReference type="PANTHER" id="PTHR23044:SF61">
    <property type="entry name" value="3'-5' EXORIBONUCLEASE 1-RELATED"/>
    <property type="match status" value="1"/>
</dbReference>
<dbReference type="Gene3D" id="3.30.420.10">
    <property type="entry name" value="Ribonuclease H-like superfamily/Ribonuclease H"/>
    <property type="match status" value="1"/>
</dbReference>
<dbReference type="EMBL" id="UINC01147131">
    <property type="protein sequence ID" value="SVD38273.1"/>
    <property type="molecule type" value="Genomic_DNA"/>
</dbReference>
<organism evidence="2">
    <name type="scientific">marine metagenome</name>
    <dbReference type="NCBI Taxonomy" id="408172"/>
    <lineage>
        <taxon>unclassified sequences</taxon>
        <taxon>metagenomes</taxon>
        <taxon>ecological metagenomes</taxon>
    </lineage>
</organism>
<dbReference type="InterPro" id="IPR012337">
    <property type="entry name" value="RNaseH-like_sf"/>
</dbReference>
<feature type="non-terminal residue" evidence="2">
    <location>
        <position position="1"/>
    </location>
</feature>
<evidence type="ECO:0000313" key="2">
    <source>
        <dbReference type="EMBL" id="SVD38273.1"/>
    </source>
</evidence>
<reference evidence="2" key="1">
    <citation type="submission" date="2018-05" db="EMBL/GenBank/DDBJ databases">
        <authorList>
            <person name="Lanie J.A."/>
            <person name="Ng W.-L."/>
            <person name="Kazmierczak K.M."/>
            <person name="Andrzejewski T.M."/>
            <person name="Davidsen T.M."/>
            <person name="Wayne K.J."/>
            <person name="Tettelin H."/>
            <person name="Glass J.I."/>
            <person name="Rusch D."/>
            <person name="Podicherti R."/>
            <person name="Tsui H.-C.T."/>
            <person name="Winkler M.E."/>
        </authorList>
    </citation>
    <scope>NUCLEOTIDE SEQUENCE</scope>
</reference>
<dbReference type="Pfam" id="PF00929">
    <property type="entry name" value="RNase_T"/>
    <property type="match status" value="1"/>
</dbReference>
<dbReference type="GO" id="GO:0003676">
    <property type="term" value="F:nucleic acid binding"/>
    <property type="evidence" value="ECO:0007669"/>
    <property type="project" value="InterPro"/>
</dbReference>
<dbReference type="InterPro" id="IPR013520">
    <property type="entry name" value="Ribonucl_H"/>
</dbReference>
<dbReference type="PANTHER" id="PTHR23044">
    <property type="entry name" value="3'-5' EXONUCLEASE ERI1-RELATED"/>
    <property type="match status" value="1"/>
</dbReference>